<feature type="chain" id="PRO_5012260029" description="Secreted protein" evidence="1">
    <location>
        <begin position="24"/>
        <end position="81"/>
    </location>
</feature>
<name>A0A1Y1Z7X2_9PLEO</name>
<dbReference type="EMBL" id="MCFA01000121">
    <property type="protein sequence ID" value="ORY05915.1"/>
    <property type="molecule type" value="Genomic_DNA"/>
</dbReference>
<comment type="caution">
    <text evidence="2">The sequence shown here is derived from an EMBL/GenBank/DDBJ whole genome shotgun (WGS) entry which is preliminary data.</text>
</comment>
<evidence type="ECO:0008006" key="4">
    <source>
        <dbReference type="Google" id="ProtNLM"/>
    </source>
</evidence>
<evidence type="ECO:0000313" key="2">
    <source>
        <dbReference type="EMBL" id="ORY05915.1"/>
    </source>
</evidence>
<dbReference type="Proteomes" id="UP000193144">
    <property type="component" value="Unassembled WGS sequence"/>
</dbReference>
<accession>A0A1Y1Z7X2</accession>
<gene>
    <name evidence="2" type="ORF">BCR34DRAFT_571692</name>
</gene>
<reference evidence="2 3" key="1">
    <citation type="submission" date="2016-07" db="EMBL/GenBank/DDBJ databases">
        <title>Pervasive Adenine N6-methylation of Active Genes in Fungi.</title>
        <authorList>
            <consortium name="DOE Joint Genome Institute"/>
            <person name="Mondo S.J."/>
            <person name="Dannebaum R.O."/>
            <person name="Kuo R.C."/>
            <person name="Labutti K."/>
            <person name="Haridas S."/>
            <person name="Kuo A."/>
            <person name="Salamov A."/>
            <person name="Ahrendt S.R."/>
            <person name="Lipzen A."/>
            <person name="Sullivan W."/>
            <person name="Andreopoulos W.B."/>
            <person name="Clum A."/>
            <person name="Lindquist E."/>
            <person name="Daum C."/>
            <person name="Ramamoorthy G.K."/>
            <person name="Gryganskyi A."/>
            <person name="Culley D."/>
            <person name="Magnuson J.K."/>
            <person name="James T.Y."/>
            <person name="O'Malley M.A."/>
            <person name="Stajich J.E."/>
            <person name="Spatafora J.W."/>
            <person name="Visel A."/>
            <person name="Grigoriev I.V."/>
        </authorList>
    </citation>
    <scope>NUCLEOTIDE SEQUENCE [LARGE SCALE GENOMIC DNA]</scope>
    <source>
        <strain evidence="2 3">CBS 115471</strain>
    </source>
</reference>
<keyword evidence="3" id="KW-1185">Reference proteome</keyword>
<feature type="non-terminal residue" evidence="2">
    <location>
        <position position="81"/>
    </location>
</feature>
<dbReference type="AlphaFoldDB" id="A0A1Y1Z7X2"/>
<keyword evidence="1" id="KW-0732">Signal</keyword>
<feature type="signal peptide" evidence="1">
    <location>
        <begin position="1"/>
        <end position="23"/>
    </location>
</feature>
<organism evidence="2 3">
    <name type="scientific">Clohesyomyces aquaticus</name>
    <dbReference type="NCBI Taxonomy" id="1231657"/>
    <lineage>
        <taxon>Eukaryota</taxon>
        <taxon>Fungi</taxon>
        <taxon>Dikarya</taxon>
        <taxon>Ascomycota</taxon>
        <taxon>Pezizomycotina</taxon>
        <taxon>Dothideomycetes</taxon>
        <taxon>Pleosporomycetidae</taxon>
        <taxon>Pleosporales</taxon>
        <taxon>Lindgomycetaceae</taxon>
        <taxon>Clohesyomyces</taxon>
    </lineage>
</organism>
<evidence type="ECO:0000256" key="1">
    <source>
        <dbReference type="SAM" id="SignalP"/>
    </source>
</evidence>
<protein>
    <recommendedName>
        <fullName evidence="4">Secreted protein</fullName>
    </recommendedName>
</protein>
<evidence type="ECO:0000313" key="3">
    <source>
        <dbReference type="Proteomes" id="UP000193144"/>
    </source>
</evidence>
<sequence length="81" mass="8515">MPAIFTSEGQCLAMLVFVGLCSSARTTVIACVMPTVDTLVFRVPMATVTRLSTGAASLSHSYGVSRVSAKFSSLKLLCRLG</sequence>
<proteinExistence type="predicted"/>